<dbReference type="Pfam" id="PF09388">
    <property type="entry name" value="SpoOE-like"/>
    <property type="match status" value="1"/>
</dbReference>
<keyword evidence="2" id="KW-1185">Reference proteome</keyword>
<name>A0ABM9G907_9BACL</name>
<dbReference type="InterPro" id="IPR037208">
    <property type="entry name" value="Spo0E-like_sf"/>
</dbReference>
<dbReference type="EMBL" id="CALYLO010000010">
    <property type="protein sequence ID" value="CAH8248486.1"/>
    <property type="molecule type" value="Genomic_DNA"/>
</dbReference>
<dbReference type="Proteomes" id="UP001154322">
    <property type="component" value="Unassembled WGS sequence"/>
</dbReference>
<accession>A0ABM9G907</accession>
<proteinExistence type="predicted"/>
<gene>
    <name evidence="1" type="ORF">WJ0W_007153</name>
</gene>
<comment type="caution">
    <text evidence="1">The sequence shown here is derived from an EMBL/GenBank/DDBJ whole genome shotgun (WGS) entry which is preliminary data.</text>
</comment>
<dbReference type="SUPFAM" id="SSF140500">
    <property type="entry name" value="BAS1536-like"/>
    <property type="match status" value="1"/>
</dbReference>
<protein>
    <submittedName>
        <fullName evidence="1">Aspartyl-phosphate phosphatase Spo0E family protein</fullName>
    </submittedName>
</protein>
<evidence type="ECO:0000313" key="2">
    <source>
        <dbReference type="Proteomes" id="UP001154322"/>
    </source>
</evidence>
<dbReference type="InterPro" id="IPR018540">
    <property type="entry name" value="Spo0E-like"/>
</dbReference>
<reference evidence="1" key="1">
    <citation type="submission" date="2022-06" db="EMBL/GenBank/DDBJ databases">
        <authorList>
            <person name="Dietemann V."/>
            <person name="Ory F."/>
            <person name="Dainat B."/>
            <person name="Oberhansli S."/>
        </authorList>
    </citation>
    <scope>NUCLEOTIDE SEQUENCE</scope>
    <source>
        <strain evidence="1">Ena-SAMPLE-TAB-26-04-2022-14:26:32:270-5432</strain>
    </source>
</reference>
<sequence>MSIEVLEISQRLDKLLNKYNKEKSRLQKQST</sequence>
<dbReference type="Gene3D" id="4.10.280.10">
    <property type="entry name" value="Helix-loop-helix DNA-binding domain"/>
    <property type="match status" value="1"/>
</dbReference>
<evidence type="ECO:0000313" key="1">
    <source>
        <dbReference type="EMBL" id="CAH8248486.1"/>
    </source>
</evidence>
<organism evidence="1 2">
    <name type="scientific">Paenibacillus melissococcoides</name>
    <dbReference type="NCBI Taxonomy" id="2912268"/>
    <lineage>
        <taxon>Bacteria</taxon>
        <taxon>Bacillati</taxon>
        <taxon>Bacillota</taxon>
        <taxon>Bacilli</taxon>
        <taxon>Bacillales</taxon>
        <taxon>Paenibacillaceae</taxon>
        <taxon>Paenibacillus</taxon>
    </lineage>
</organism>
<dbReference type="InterPro" id="IPR036638">
    <property type="entry name" value="HLH_DNA-bd_sf"/>
</dbReference>